<reference evidence="4 5" key="1">
    <citation type="journal article" date="2020" name="Cell">
        <title>Large-Scale Comparative Analyses of Tick Genomes Elucidate Their Genetic Diversity and Vector Capacities.</title>
        <authorList>
            <consortium name="Tick Genome and Microbiome Consortium (TIGMIC)"/>
            <person name="Jia N."/>
            <person name="Wang J."/>
            <person name="Shi W."/>
            <person name="Du L."/>
            <person name="Sun Y."/>
            <person name="Zhan W."/>
            <person name="Jiang J.F."/>
            <person name="Wang Q."/>
            <person name="Zhang B."/>
            <person name="Ji P."/>
            <person name="Bell-Sakyi L."/>
            <person name="Cui X.M."/>
            <person name="Yuan T.T."/>
            <person name="Jiang B.G."/>
            <person name="Yang W.F."/>
            <person name="Lam T.T."/>
            <person name="Chang Q.C."/>
            <person name="Ding S.J."/>
            <person name="Wang X.J."/>
            <person name="Zhu J.G."/>
            <person name="Ruan X.D."/>
            <person name="Zhao L."/>
            <person name="Wei J.T."/>
            <person name="Ye R.Z."/>
            <person name="Que T.C."/>
            <person name="Du C.H."/>
            <person name="Zhou Y.H."/>
            <person name="Cheng J.X."/>
            <person name="Dai P.F."/>
            <person name="Guo W.B."/>
            <person name="Han X.H."/>
            <person name="Huang E.J."/>
            <person name="Li L.F."/>
            <person name="Wei W."/>
            <person name="Gao Y.C."/>
            <person name="Liu J.Z."/>
            <person name="Shao H.Z."/>
            <person name="Wang X."/>
            <person name="Wang C.C."/>
            <person name="Yang T.C."/>
            <person name="Huo Q.B."/>
            <person name="Li W."/>
            <person name="Chen H.Y."/>
            <person name="Chen S.E."/>
            <person name="Zhou L.G."/>
            <person name="Ni X.B."/>
            <person name="Tian J.H."/>
            <person name="Sheng Y."/>
            <person name="Liu T."/>
            <person name="Pan Y.S."/>
            <person name="Xia L.Y."/>
            <person name="Li J."/>
            <person name="Zhao F."/>
            <person name="Cao W.C."/>
        </authorList>
    </citation>
    <scope>NUCLEOTIDE SEQUENCE [LARGE SCALE GENOMIC DNA]</scope>
    <source>
        <strain evidence="4">HaeL-2018</strain>
    </source>
</reference>
<feature type="region of interest" description="Disordered" evidence="2">
    <location>
        <begin position="296"/>
        <end position="333"/>
    </location>
</feature>
<dbReference type="AlphaFoldDB" id="A0A9J6GDF9"/>
<dbReference type="SMART" id="SM00409">
    <property type="entry name" value="IG"/>
    <property type="match status" value="2"/>
</dbReference>
<feature type="compositionally biased region" description="Low complexity" evidence="2">
    <location>
        <begin position="190"/>
        <end position="208"/>
    </location>
</feature>
<feature type="domain" description="Ig-like" evidence="3">
    <location>
        <begin position="145"/>
        <end position="258"/>
    </location>
</feature>
<organism evidence="4 5">
    <name type="scientific">Haemaphysalis longicornis</name>
    <name type="common">Bush tick</name>
    <dbReference type="NCBI Taxonomy" id="44386"/>
    <lineage>
        <taxon>Eukaryota</taxon>
        <taxon>Metazoa</taxon>
        <taxon>Ecdysozoa</taxon>
        <taxon>Arthropoda</taxon>
        <taxon>Chelicerata</taxon>
        <taxon>Arachnida</taxon>
        <taxon>Acari</taxon>
        <taxon>Parasitiformes</taxon>
        <taxon>Ixodida</taxon>
        <taxon>Ixodoidea</taxon>
        <taxon>Ixodidae</taxon>
        <taxon>Haemaphysalinae</taxon>
        <taxon>Haemaphysalis</taxon>
    </lineage>
</organism>
<accession>A0A9J6GDF9</accession>
<dbReference type="Gene3D" id="2.60.40.10">
    <property type="entry name" value="Immunoglobulins"/>
    <property type="match status" value="2"/>
</dbReference>
<dbReference type="GO" id="GO:0005886">
    <property type="term" value="C:plasma membrane"/>
    <property type="evidence" value="ECO:0007669"/>
    <property type="project" value="TreeGrafter"/>
</dbReference>
<dbReference type="PANTHER" id="PTHR10075">
    <property type="entry name" value="BASIGIN RELATED"/>
    <property type="match status" value="1"/>
</dbReference>
<dbReference type="GO" id="GO:0098632">
    <property type="term" value="F:cell-cell adhesion mediator activity"/>
    <property type="evidence" value="ECO:0007669"/>
    <property type="project" value="TreeGrafter"/>
</dbReference>
<evidence type="ECO:0000313" key="4">
    <source>
        <dbReference type="EMBL" id="KAH9372424.1"/>
    </source>
</evidence>
<name>A0A9J6GDF9_HAELO</name>
<feature type="compositionally biased region" description="Polar residues" evidence="2">
    <location>
        <begin position="300"/>
        <end position="314"/>
    </location>
</feature>
<dbReference type="InterPro" id="IPR003599">
    <property type="entry name" value="Ig_sub"/>
</dbReference>
<dbReference type="GO" id="GO:0003676">
    <property type="term" value="F:nucleic acid binding"/>
    <property type="evidence" value="ECO:0007669"/>
    <property type="project" value="InterPro"/>
</dbReference>
<dbReference type="InterPro" id="IPR036179">
    <property type="entry name" value="Ig-like_dom_sf"/>
</dbReference>
<feature type="region of interest" description="Disordered" evidence="2">
    <location>
        <begin position="189"/>
        <end position="212"/>
    </location>
</feature>
<dbReference type="EMBL" id="JABSTR010000006">
    <property type="protein sequence ID" value="KAH9372424.1"/>
    <property type="molecule type" value="Genomic_DNA"/>
</dbReference>
<keyword evidence="1" id="KW-0393">Immunoglobulin domain</keyword>
<dbReference type="OrthoDB" id="6514731at2759"/>
<dbReference type="GO" id="GO:0007156">
    <property type="term" value="P:homophilic cell adhesion via plasma membrane adhesion molecules"/>
    <property type="evidence" value="ECO:0007669"/>
    <property type="project" value="TreeGrafter"/>
</dbReference>
<dbReference type="Proteomes" id="UP000821853">
    <property type="component" value="Chromosome 4"/>
</dbReference>
<dbReference type="Pfam" id="PF03184">
    <property type="entry name" value="DDE_1"/>
    <property type="match status" value="1"/>
</dbReference>
<dbReference type="Pfam" id="PF13927">
    <property type="entry name" value="Ig_3"/>
    <property type="match status" value="2"/>
</dbReference>
<evidence type="ECO:0000259" key="3">
    <source>
        <dbReference type="PROSITE" id="PS50835"/>
    </source>
</evidence>
<dbReference type="InterPro" id="IPR003598">
    <property type="entry name" value="Ig_sub2"/>
</dbReference>
<evidence type="ECO:0000256" key="1">
    <source>
        <dbReference type="ARBA" id="ARBA00023319"/>
    </source>
</evidence>
<keyword evidence="5" id="KW-1185">Reference proteome</keyword>
<dbReference type="GO" id="GO:0070593">
    <property type="term" value="P:dendrite self-avoidance"/>
    <property type="evidence" value="ECO:0007669"/>
    <property type="project" value="TreeGrafter"/>
</dbReference>
<protein>
    <recommendedName>
        <fullName evidence="3">Ig-like domain-containing protein</fullName>
    </recommendedName>
</protein>
<proteinExistence type="predicted"/>
<dbReference type="InterPro" id="IPR007110">
    <property type="entry name" value="Ig-like_dom"/>
</dbReference>
<dbReference type="PROSITE" id="PS50835">
    <property type="entry name" value="IG_LIKE"/>
    <property type="match status" value="2"/>
</dbReference>
<comment type="caution">
    <text evidence="4">The sequence shown here is derived from an EMBL/GenBank/DDBJ whole genome shotgun (WGS) entry which is preliminary data.</text>
</comment>
<dbReference type="InterPro" id="IPR004875">
    <property type="entry name" value="DDE_SF_endonuclease_dom"/>
</dbReference>
<evidence type="ECO:0000313" key="5">
    <source>
        <dbReference type="Proteomes" id="UP000821853"/>
    </source>
</evidence>
<feature type="domain" description="Ig-like" evidence="3">
    <location>
        <begin position="260"/>
        <end position="372"/>
    </location>
</feature>
<dbReference type="SMART" id="SM00408">
    <property type="entry name" value="IGc2"/>
    <property type="match status" value="2"/>
</dbReference>
<dbReference type="InterPro" id="IPR013783">
    <property type="entry name" value="Ig-like_fold"/>
</dbReference>
<dbReference type="VEuPathDB" id="VectorBase:HLOH_065386"/>
<dbReference type="GO" id="GO:0030424">
    <property type="term" value="C:axon"/>
    <property type="evidence" value="ECO:0007669"/>
    <property type="project" value="TreeGrafter"/>
</dbReference>
<dbReference type="SUPFAM" id="SSF48726">
    <property type="entry name" value="Immunoglobulin"/>
    <property type="match status" value="2"/>
</dbReference>
<sequence length="430" mass="46933">MMRDLCADWLSEFDRDMQRRGRRVLLGMDNCSAHHVQTPLTAVTLLFLPPNTTSRVEPLDLGIIRAFRVSYTRRVVERLVIAVDRRADNLPLRGSLHSAVEMVKAAWSRVTATCVRNCFRKAGFVNTQPEAEADASDEPHSQLPPRMAEYRSQVQVEQGDRVVLPCLAQGHPPPRNHWFRLTGVGHTQDAKAGAAGQSSSRSRGSESAVPVKMSDRVSLLPGGALLLHTARTQDGGRYLCVANNSAGEDRAHTDLLITVPLSARIDPAVQVVDVGRSANLSCRVGGHPINGVIWTHNGRPISTSPLSMTPSTAPGRSGKTSSPSGDRSSSPRMSLLTRDLLHISAVEREDRGSYQCLAYNEKDSAQGSAQLVIGEDAPVLEQGISGAPSSTGQQRVAQVFRIRKSSATGHVVFGRRTRPRTLPRPHWRLR</sequence>
<dbReference type="GO" id="GO:0007411">
    <property type="term" value="P:axon guidance"/>
    <property type="evidence" value="ECO:0007669"/>
    <property type="project" value="TreeGrafter"/>
</dbReference>
<feature type="compositionally biased region" description="Low complexity" evidence="2">
    <location>
        <begin position="317"/>
        <end position="333"/>
    </location>
</feature>
<gene>
    <name evidence="4" type="ORF">HPB48_017535</name>
</gene>
<evidence type="ECO:0000256" key="2">
    <source>
        <dbReference type="SAM" id="MobiDB-lite"/>
    </source>
</evidence>
<dbReference type="PANTHER" id="PTHR10075:SF100">
    <property type="entry name" value="FASCICLIN-2"/>
    <property type="match status" value="1"/>
</dbReference>